<evidence type="ECO:0000313" key="1">
    <source>
        <dbReference type="EMBL" id="OQO88988.1"/>
    </source>
</evidence>
<dbReference type="Proteomes" id="UP000192591">
    <property type="component" value="Unassembled WGS sequence"/>
</dbReference>
<evidence type="ECO:0000313" key="2">
    <source>
        <dbReference type="Proteomes" id="UP000192591"/>
    </source>
</evidence>
<dbReference type="EMBL" id="MWIH01000010">
    <property type="protein sequence ID" value="OQO88988.1"/>
    <property type="molecule type" value="Genomic_DNA"/>
</dbReference>
<organism evidence="1 2">
    <name type="scientific">Saccharomonospora piscinae</name>
    <dbReference type="NCBI Taxonomy" id="687388"/>
    <lineage>
        <taxon>Bacteria</taxon>
        <taxon>Bacillati</taxon>
        <taxon>Actinomycetota</taxon>
        <taxon>Actinomycetes</taxon>
        <taxon>Pseudonocardiales</taxon>
        <taxon>Pseudonocardiaceae</taxon>
        <taxon>Saccharomonospora</taxon>
    </lineage>
</organism>
<dbReference type="RefSeq" id="WP_081195513.1">
    <property type="nucleotide sequence ID" value="NZ_MWIH01000010.1"/>
</dbReference>
<accession>A0A1V8ZW01</accession>
<dbReference type="STRING" id="1962155.B1813_22820"/>
<keyword evidence="2" id="KW-1185">Reference proteome</keyword>
<reference evidence="1 2" key="1">
    <citation type="submission" date="2017-02" db="EMBL/GenBank/DDBJ databases">
        <title>Draft genome of Saccharomonospora sp. 154.</title>
        <authorList>
            <person name="Alonso-Carmona G.S."/>
            <person name="De La Haba R."/>
            <person name="Vera-Gargallo B."/>
            <person name="Sandoval-Trujillo A.H."/>
            <person name="Ramirez-Duran N."/>
            <person name="Ventosa A."/>
        </authorList>
    </citation>
    <scope>NUCLEOTIDE SEQUENCE [LARGE SCALE GENOMIC DNA]</scope>
    <source>
        <strain evidence="1 2">LRS4.154</strain>
    </source>
</reference>
<proteinExistence type="predicted"/>
<gene>
    <name evidence="1" type="ORF">B1813_22820</name>
</gene>
<dbReference type="AlphaFoldDB" id="A0A1V8ZW01"/>
<protein>
    <submittedName>
        <fullName evidence="1">Uncharacterized protein</fullName>
    </submittedName>
</protein>
<comment type="caution">
    <text evidence="1">The sequence shown here is derived from an EMBL/GenBank/DDBJ whole genome shotgun (WGS) entry which is preliminary data.</text>
</comment>
<sequence length="61" mass="7116">MSKRRPSNEYALRDRAQQALTRGRRDAPAVDGKLRSWGECDDQEQLWSRSDLSTDTHRGQR</sequence>
<name>A0A1V8ZW01_SACPI</name>